<sequence>MGVAVITVTCKGIRLRALARNQNFGKDAALQPFSYCSEVVKPTLVGRSASVQNGEHHDGAKQT</sequence>
<evidence type="ECO:0000313" key="2">
    <source>
        <dbReference type="EMBL" id="MBV4485585.1"/>
    </source>
</evidence>
<comment type="caution">
    <text evidence="1">The sequence shown here is derived from an EMBL/GenBank/DDBJ whole genome shotgun (WGS) entry which is preliminary data.</text>
</comment>
<organism evidence="1">
    <name type="scientific">Pseudomonas khorasanensis</name>
    <dbReference type="NCBI Taxonomy" id="2745508"/>
    <lineage>
        <taxon>Bacteria</taxon>
        <taxon>Pseudomonadati</taxon>
        <taxon>Pseudomonadota</taxon>
        <taxon>Gammaproteobacteria</taxon>
        <taxon>Pseudomonadales</taxon>
        <taxon>Pseudomonadaceae</taxon>
        <taxon>Pseudomonas</taxon>
    </lineage>
</organism>
<dbReference type="Proteomes" id="UP000648816">
    <property type="component" value="Unassembled WGS sequence"/>
</dbReference>
<dbReference type="RefSeq" id="WP_186529758.1">
    <property type="nucleotide sequence ID" value="NZ_JABWQP020000002.1"/>
</dbReference>
<reference evidence="1" key="2">
    <citation type="submission" date="2020-07" db="EMBL/GenBank/DDBJ databases">
        <authorList>
            <person name="Lood C."/>
            <person name="Girard L."/>
        </authorList>
    </citation>
    <scope>NUCLEOTIDE SEQUENCE</scope>
    <source>
        <strain evidence="1">SWRI153</strain>
    </source>
</reference>
<accession>A0A923F2C8</accession>
<dbReference type="AlphaFoldDB" id="A0A923F2C8"/>
<keyword evidence="3" id="KW-1185">Reference proteome</keyword>
<dbReference type="EMBL" id="JABWQP010000002">
    <property type="protein sequence ID" value="MBC3340983.1"/>
    <property type="molecule type" value="Genomic_DNA"/>
</dbReference>
<dbReference type="EMBL" id="JABWQP020000002">
    <property type="protein sequence ID" value="MBV4485585.1"/>
    <property type="molecule type" value="Genomic_DNA"/>
</dbReference>
<name>A0A923F2C8_9PSED</name>
<evidence type="ECO:0000313" key="1">
    <source>
        <dbReference type="EMBL" id="MBC3340983.1"/>
    </source>
</evidence>
<evidence type="ECO:0000313" key="3">
    <source>
        <dbReference type="Proteomes" id="UP000648816"/>
    </source>
</evidence>
<gene>
    <name evidence="2" type="ORF">HU727_008305</name>
    <name evidence="1" type="ORF">HU727_04970</name>
</gene>
<reference evidence="2" key="3">
    <citation type="submission" date="2021-06" db="EMBL/GenBank/DDBJ databases">
        <title>Updating the genus Pseudomonas: Description of 43 new species and partition of the Pseudomonas putida group.</title>
        <authorList>
            <person name="Girard L."/>
            <person name="Lood C."/>
            <person name="Vandamme P."/>
            <person name="Rokni-Zadeh H."/>
            <person name="Van Noort V."/>
            <person name="Hofte M."/>
            <person name="Lavigne R."/>
            <person name="De Mot R."/>
        </authorList>
    </citation>
    <scope>NUCLEOTIDE SEQUENCE</scope>
    <source>
        <strain evidence="2">SWRI153</strain>
    </source>
</reference>
<reference evidence="1 3" key="1">
    <citation type="journal article" date="2020" name="Microorganisms">
        <title>Reliable Identification of Environmental Pseudomonas Isolates Using the rpoD Gene.</title>
        <authorList>
            <consortium name="The Broad Institute Genome Sequencing Platform"/>
            <person name="Girard L."/>
            <person name="Lood C."/>
            <person name="Rokni-Zadeh H."/>
            <person name="van Noort V."/>
            <person name="Lavigne R."/>
            <person name="De Mot R."/>
        </authorList>
    </citation>
    <scope>NUCLEOTIDE SEQUENCE</scope>
    <source>
        <strain evidence="1 3">SWRI153</strain>
    </source>
</reference>
<proteinExistence type="predicted"/>
<protein>
    <submittedName>
        <fullName evidence="1">Uncharacterized protein</fullName>
    </submittedName>
</protein>